<feature type="repeat" description="TPR" evidence="3">
    <location>
        <begin position="350"/>
        <end position="383"/>
    </location>
</feature>
<protein>
    <submittedName>
        <fullName evidence="4">Uncharacterized protein</fullName>
    </submittedName>
</protein>
<dbReference type="InterPro" id="IPR019734">
    <property type="entry name" value="TPR_rpt"/>
</dbReference>
<keyword evidence="2 3" id="KW-0802">TPR repeat</keyword>
<evidence type="ECO:0000256" key="2">
    <source>
        <dbReference type="ARBA" id="ARBA00022803"/>
    </source>
</evidence>
<dbReference type="Pfam" id="PF13432">
    <property type="entry name" value="TPR_16"/>
    <property type="match status" value="1"/>
</dbReference>
<dbReference type="AlphaFoldDB" id="A0A1F5YTM4"/>
<name>A0A1F5YTM4_9BACT</name>
<feature type="repeat" description="TPR" evidence="3">
    <location>
        <begin position="53"/>
        <end position="86"/>
    </location>
</feature>
<comment type="caution">
    <text evidence="4">The sequence shown here is derived from an EMBL/GenBank/DDBJ whole genome shotgun (WGS) entry which is preliminary data.</text>
</comment>
<dbReference type="SUPFAM" id="SSF48452">
    <property type="entry name" value="TPR-like"/>
    <property type="match status" value="3"/>
</dbReference>
<dbReference type="Pfam" id="PF13414">
    <property type="entry name" value="TPR_11"/>
    <property type="match status" value="1"/>
</dbReference>
<sequence length="676" mass="75271">MNTPREADLYSYRLAVLSSRGDTLLAFSHPRPLNPPLPEPEPPFPAPEIVESPEKLYLMGDHLERFRDHERALEYYREALKRDAGDLRTNIALGLMLLKQGLYPEAQKHFETALRREPWSGAANYYRGLACLRLGDSAGAEKYLNRSAYDQAWYAAAQFELAQLSCSNGKLAEALEHIQRSIQGNGDNAQAWAVKALILNRMGCHAEALAAADSIQMADRLDLLSLAERGKVLAGLGRRSEAEAATDSLLALTRLDSDNHLELALRYARCGSFADAAGALEVLAKAVDSVTVSPLVYYYLARYKQLEGKVQAAEEYLALAAQAPLDYCFPSRLETIPVLEWGIGRNSRDARALYLLGTLYFSLNRVQESIAALQKSTALDKSNAIAWRNLGYALAQRKELGGACAAYEAAHAADSTLPLAILELDRVYFDLSRSETERLAFLERHRGQALRSDPLIKRLISLYVQLGRYDQALEMLSSHRFHSWEGGYGVHLYWVESQIRKGDSYFEAGDYAKALERYRLALTYPDNLEVKEQPHTIHARKLYKIGLAQEALKKRKDAKAVFEKVAGESPAPGDPFQYFRGKALEKLGRNTEAQEVFKGMLAYLDRGGAAEETHGPGQTESEAELTDKRKALSHFKRSLALEGLGRNGEADEEREAALKLDPEVVLSAFCPPEAGW</sequence>
<evidence type="ECO:0000313" key="5">
    <source>
        <dbReference type="Proteomes" id="UP000179129"/>
    </source>
</evidence>
<dbReference type="PANTHER" id="PTHR44943:SF8">
    <property type="entry name" value="TPR REPEAT-CONTAINING PROTEIN MJ0263"/>
    <property type="match status" value="1"/>
</dbReference>
<dbReference type="InterPro" id="IPR011990">
    <property type="entry name" value="TPR-like_helical_dom_sf"/>
</dbReference>
<dbReference type="EMBL" id="MFIX01000142">
    <property type="protein sequence ID" value="OGG03464.1"/>
    <property type="molecule type" value="Genomic_DNA"/>
</dbReference>
<dbReference type="Pfam" id="PF13181">
    <property type="entry name" value="TPR_8"/>
    <property type="match status" value="1"/>
</dbReference>
<accession>A0A1F5YTM4</accession>
<evidence type="ECO:0000313" key="4">
    <source>
        <dbReference type="EMBL" id="OGG03464.1"/>
    </source>
</evidence>
<evidence type="ECO:0000256" key="1">
    <source>
        <dbReference type="ARBA" id="ARBA00022737"/>
    </source>
</evidence>
<dbReference type="PANTHER" id="PTHR44943">
    <property type="entry name" value="CELLULOSE SYNTHASE OPERON PROTEIN C"/>
    <property type="match status" value="1"/>
</dbReference>
<dbReference type="SMART" id="SM00028">
    <property type="entry name" value="TPR"/>
    <property type="match status" value="10"/>
</dbReference>
<dbReference type="PROSITE" id="PS50005">
    <property type="entry name" value="TPR"/>
    <property type="match status" value="4"/>
</dbReference>
<dbReference type="Gene3D" id="1.25.40.10">
    <property type="entry name" value="Tetratricopeptide repeat domain"/>
    <property type="match status" value="3"/>
</dbReference>
<dbReference type="Proteomes" id="UP000179129">
    <property type="component" value="Unassembled WGS sequence"/>
</dbReference>
<evidence type="ECO:0000256" key="3">
    <source>
        <dbReference type="PROSITE-ProRule" id="PRU00339"/>
    </source>
</evidence>
<gene>
    <name evidence="4" type="ORF">A3F83_13300</name>
</gene>
<keyword evidence="1" id="KW-0677">Repeat</keyword>
<dbReference type="InterPro" id="IPR051685">
    <property type="entry name" value="Ycf3/AcsC/BcsC/TPR_MFPF"/>
</dbReference>
<proteinExistence type="predicted"/>
<feature type="repeat" description="TPR" evidence="3">
    <location>
        <begin position="87"/>
        <end position="120"/>
    </location>
</feature>
<feature type="repeat" description="TPR" evidence="3">
    <location>
        <begin position="495"/>
        <end position="528"/>
    </location>
</feature>
<dbReference type="STRING" id="1817867.A3F83_13300"/>
<reference evidence="4 5" key="1">
    <citation type="journal article" date="2016" name="Nat. Commun.">
        <title>Thousands of microbial genomes shed light on interconnected biogeochemical processes in an aquifer system.</title>
        <authorList>
            <person name="Anantharaman K."/>
            <person name="Brown C.T."/>
            <person name="Hug L.A."/>
            <person name="Sharon I."/>
            <person name="Castelle C.J."/>
            <person name="Probst A.J."/>
            <person name="Thomas B.C."/>
            <person name="Singh A."/>
            <person name="Wilkins M.J."/>
            <person name="Karaoz U."/>
            <person name="Brodie E.L."/>
            <person name="Williams K.H."/>
            <person name="Hubbard S.S."/>
            <person name="Banfield J.F."/>
        </authorList>
    </citation>
    <scope>NUCLEOTIDE SEQUENCE [LARGE SCALE GENOMIC DNA]</scope>
</reference>
<organism evidence="4 5">
    <name type="scientific">Candidatus Glassbacteria bacterium RIFCSPLOWO2_12_FULL_58_11</name>
    <dbReference type="NCBI Taxonomy" id="1817867"/>
    <lineage>
        <taxon>Bacteria</taxon>
        <taxon>Candidatus Glassiibacteriota</taxon>
    </lineage>
</organism>